<proteinExistence type="predicted"/>
<dbReference type="GO" id="GO:0008168">
    <property type="term" value="F:methyltransferase activity"/>
    <property type="evidence" value="ECO:0007669"/>
    <property type="project" value="UniProtKB-KW"/>
</dbReference>
<dbReference type="Pfam" id="PF13649">
    <property type="entry name" value="Methyltransf_25"/>
    <property type="match status" value="1"/>
</dbReference>
<dbReference type="CDD" id="cd02440">
    <property type="entry name" value="AdoMet_MTases"/>
    <property type="match status" value="1"/>
</dbReference>
<comment type="caution">
    <text evidence="3">The sequence shown here is derived from an EMBL/GenBank/DDBJ whole genome shotgun (WGS) entry which is preliminary data.</text>
</comment>
<sequence length="215" mass="24536">MCVDFFNQICRRWDETSKPDADKITFLLEKLSWNVSTRILDVGTGTGVLLPFIRQFSPQSYIQAIDIAAGMIEIAQKKYAGWGKVDWYVSDIEQPTERGKFDQIILYSVFPHLTDKTGTVSYLINHCLTDEGELLIAHAQSRKFLNHLHKHKDKRVCNDSLIAVEKQCAIFEREGLEIIDADESDQYYYIVLGKSYANSTTVMPAPPNCTCSSWK</sequence>
<protein>
    <submittedName>
        <fullName evidence="3">Class I SAM-dependent methyltransferase</fullName>
    </submittedName>
</protein>
<dbReference type="PANTHER" id="PTHR43861">
    <property type="entry name" value="TRANS-ACONITATE 2-METHYLTRANSFERASE-RELATED"/>
    <property type="match status" value="1"/>
</dbReference>
<organism evidence="3 4">
    <name type="scientific">Candidatus Gallibacteroides avistercoris</name>
    <dbReference type="NCBI Taxonomy" id="2840833"/>
    <lineage>
        <taxon>Bacteria</taxon>
        <taxon>Pseudomonadati</taxon>
        <taxon>Bacteroidota</taxon>
        <taxon>Bacteroidia</taxon>
        <taxon>Bacteroidales</taxon>
        <taxon>Bacteroidaceae</taxon>
        <taxon>Bacteroidaceae incertae sedis</taxon>
        <taxon>Candidatus Gallibacteroides</taxon>
    </lineage>
</organism>
<evidence type="ECO:0000259" key="2">
    <source>
        <dbReference type="Pfam" id="PF13649"/>
    </source>
</evidence>
<accession>A0A9D1SDB0</accession>
<reference evidence="3" key="2">
    <citation type="journal article" date="2021" name="PeerJ">
        <title>Extensive microbial diversity within the chicken gut microbiome revealed by metagenomics and culture.</title>
        <authorList>
            <person name="Gilroy R."/>
            <person name="Ravi A."/>
            <person name="Getino M."/>
            <person name="Pursley I."/>
            <person name="Horton D.L."/>
            <person name="Alikhan N.F."/>
            <person name="Baker D."/>
            <person name="Gharbi K."/>
            <person name="Hall N."/>
            <person name="Watson M."/>
            <person name="Adriaenssens E.M."/>
            <person name="Foster-Nyarko E."/>
            <person name="Jarju S."/>
            <person name="Secka A."/>
            <person name="Antonio M."/>
            <person name="Oren A."/>
            <person name="Chaudhuri R.R."/>
            <person name="La Ragione R."/>
            <person name="Hildebrand F."/>
            <person name="Pallen M.J."/>
        </authorList>
    </citation>
    <scope>NUCLEOTIDE SEQUENCE</scope>
    <source>
        <strain evidence="3">CHK158-818</strain>
    </source>
</reference>
<dbReference type="Gene3D" id="3.40.50.150">
    <property type="entry name" value="Vaccinia Virus protein VP39"/>
    <property type="match status" value="1"/>
</dbReference>
<evidence type="ECO:0000313" key="4">
    <source>
        <dbReference type="Proteomes" id="UP000824112"/>
    </source>
</evidence>
<name>A0A9D1SDB0_9BACT</name>
<dbReference type="AlphaFoldDB" id="A0A9D1SDB0"/>
<dbReference type="GO" id="GO:0032259">
    <property type="term" value="P:methylation"/>
    <property type="evidence" value="ECO:0007669"/>
    <property type="project" value="UniProtKB-KW"/>
</dbReference>
<dbReference type="InterPro" id="IPR041698">
    <property type="entry name" value="Methyltransf_25"/>
</dbReference>
<dbReference type="Proteomes" id="UP000824112">
    <property type="component" value="Unassembled WGS sequence"/>
</dbReference>
<evidence type="ECO:0000256" key="1">
    <source>
        <dbReference type="ARBA" id="ARBA00022679"/>
    </source>
</evidence>
<feature type="domain" description="Methyltransferase" evidence="2">
    <location>
        <begin position="39"/>
        <end position="117"/>
    </location>
</feature>
<gene>
    <name evidence="3" type="ORF">IAB03_09075</name>
</gene>
<dbReference type="InterPro" id="IPR029063">
    <property type="entry name" value="SAM-dependent_MTases_sf"/>
</dbReference>
<evidence type="ECO:0000313" key="3">
    <source>
        <dbReference type="EMBL" id="HIU55941.1"/>
    </source>
</evidence>
<keyword evidence="1" id="KW-0808">Transferase</keyword>
<dbReference type="EMBL" id="DVNA01000205">
    <property type="protein sequence ID" value="HIU55941.1"/>
    <property type="molecule type" value="Genomic_DNA"/>
</dbReference>
<reference evidence="3" key="1">
    <citation type="submission" date="2020-10" db="EMBL/GenBank/DDBJ databases">
        <authorList>
            <person name="Gilroy R."/>
        </authorList>
    </citation>
    <scope>NUCLEOTIDE SEQUENCE</scope>
    <source>
        <strain evidence="3">CHK158-818</strain>
    </source>
</reference>
<dbReference type="SUPFAM" id="SSF53335">
    <property type="entry name" value="S-adenosyl-L-methionine-dependent methyltransferases"/>
    <property type="match status" value="1"/>
</dbReference>
<keyword evidence="3" id="KW-0489">Methyltransferase</keyword>